<dbReference type="Gene3D" id="2.130.10.130">
    <property type="entry name" value="Integrin alpha, N-terminal"/>
    <property type="match status" value="2"/>
</dbReference>
<name>A0ABT8TEK9_9GAMM</name>
<feature type="region of interest" description="Disordered" evidence="5">
    <location>
        <begin position="747"/>
        <end position="771"/>
    </location>
</feature>
<feature type="region of interest" description="Disordered" evidence="5">
    <location>
        <begin position="722"/>
        <end position="741"/>
    </location>
</feature>
<evidence type="ECO:0000256" key="4">
    <source>
        <dbReference type="ARBA" id="ARBA00022837"/>
    </source>
</evidence>
<dbReference type="Pfam" id="PF13517">
    <property type="entry name" value="FG-GAP_3"/>
    <property type="match status" value="2"/>
</dbReference>
<dbReference type="InterPro" id="IPR028994">
    <property type="entry name" value="Integrin_alpha_N"/>
</dbReference>
<comment type="subcellular location">
    <subcellularLocation>
        <location evidence="1">Secreted</location>
    </subcellularLocation>
</comment>
<evidence type="ECO:0000256" key="3">
    <source>
        <dbReference type="ARBA" id="ARBA00022729"/>
    </source>
</evidence>
<protein>
    <submittedName>
        <fullName evidence="6">FG-GAP-like repeat-containing protein</fullName>
    </submittedName>
</protein>
<dbReference type="PANTHER" id="PTHR46580">
    <property type="entry name" value="SENSOR KINASE-RELATED"/>
    <property type="match status" value="1"/>
</dbReference>
<dbReference type="EMBL" id="JAULRT010000052">
    <property type="protein sequence ID" value="MDO3382371.1"/>
    <property type="molecule type" value="Genomic_DNA"/>
</dbReference>
<keyword evidence="3" id="KW-0732">Signal</keyword>
<dbReference type="SUPFAM" id="SSF69318">
    <property type="entry name" value="Integrin alpha N-terminal domain"/>
    <property type="match status" value="2"/>
</dbReference>
<evidence type="ECO:0000256" key="1">
    <source>
        <dbReference type="ARBA" id="ARBA00004613"/>
    </source>
</evidence>
<gene>
    <name evidence="6" type="ORF">QWI16_09300</name>
</gene>
<evidence type="ECO:0000256" key="5">
    <source>
        <dbReference type="SAM" id="MobiDB-lite"/>
    </source>
</evidence>
<evidence type="ECO:0000256" key="2">
    <source>
        <dbReference type="ARBA" id="ARBA00022525"/>
    </source>
</evidence>
<organism evidence="6 7">
    <name type="scientific">Gilvimarinus algae</name>
    <dbReference type="NCBI Taxonomy" id="3058037"/>
    <lineage>
        <taxon>Bacteria</taxon>
        <taxon>Pseudomonadati</taxon>
        <taxon>Pseudomonadota</taxon>
        <taxon>Gammaproteobacteria</taxon>
        <taxon>Cellvibrionales</taxon>
        <taxon>Cellvibrionaceae</taxon>
        <taxon>Gilvimarinus</taxon>
    </lineage>
</organism>
<keyword evidence="7" id="KW-1185">Reference proteome</keyword>
<dbReference type="Proteomes" id="UP001168380">
    <property type="component" value="Unassembled WGS sequence"/>
</dbReference>
<dbReference type="PROSITE" id="PS00018">
    <property type="entry name" value="EF_HAND_1"/>
    <property type="match status" value="1"/>
</dbReference>
<evidence type="ECO:0000313" key="6">
    <source>
        <dbReference type="EMBL" id="MDO3382371.1"/>
    </source>
</evidence>
<keyword evidence="2" id="KW-0964">Secreted</keyword>
<proteinExistence type="predicted"/>
<feature type="compositionally biased region" description="Acidic residues" evidence="5">
    <location>
        <begin position="726"/>
        <end position="736"/>
    </location>
</feature>
<dbReference type="PANTHER" id="PTHR46580:SF2">
    <property type="entry name" value="MAM DOMAIN-CONTAINING PROTEIN"/>
    <property type="match status" value="1"/>
</dbReference>
<dbReference type="Pfam" id="PF18884">
    <property type="entry name" value="TSP3_bac"/>
    <property type="match status" value="4"/>
</dbReference>
<dbReference type="InterPro" id="IPR059100">
    <property type="entry name" value="TSP3_bac"/>
</dbReference>
<reference evidence="6" key="1">
    <citation type="submission" date="2023-07" db="EMBL/GenBank/DDBJ databases">
        <title>Gilvimarinus algae sp. nov., isolated from the surface of Kelp.</title>
        <authorList>
            <person name="Sun Y.Y."/>
            <person name="Gong Y."/>
            <person name="Du Z.J."/>
        </authorList>
    </citation>
    <scope>NUCLEOTIDE SEQUENCE</scope>
    <source>
        <strain evidence="6">SDUM040014</strain>
    </source>
</reference>
<evidence type="ECO:0000313" key="7">
    <source>
        <dbReference type="Proteomes" id="UP001168380"/>
    </source>
</evidence>
<accession>A0ABT8TEK9</accession>
<comment type="caution">
    <text evidence="6">The sequence shown here is derived from an EMBL/GenBank/DDBJ whole genome shotgun (WGS) entry which is preliminary data.</text>
</comment>
<sequence>MKRLIPRVNISLPLVLLVFSSWASAYSWDLIGHDLRQGDYNGDGQQDLYLQPLGDSFTADIPYDISLNLELLPALGHTVIFSAGLNYELTYQSSPPNTSGTLASHNEIIADFNRDGNNDVLIQAASSSAQSLIVLGYEAPGAPQLLLGLSALELGFDISSESATLRVEDVNDDGYPDIIISRTSLPDRVVIVHSGSALTQSFPYPLCTTSRDLDADCDGISDIHEVVFSSDPFNPDSELDGDGDGIANYDEFLAQDSRRDIVWSRATGEIQIWRMSETGPLEIIINAPSLDPEFTIKAVDDFDGDGDIDLLWRSDATGATVLNLYEGTGVFESHSLESNVEENEAIAVTGDFDGDNDVDLLWRNRATGDIGLWVLQNGTKIGAAHLGLIPLGYSIELAGDLDGDGDSDVIFQNPSDGSTRVLIFESGLVEAEYSLSDQTNLAYSLAALGDLNADGVADLFWRSVEGLNQVWLMDVDGLSSQVIALPAMTELSFSLELWADFDADGDADVLWRNSESGENRVWVLENLSLNADTSIYSISADYVLSPKDNKAVTSDSDSDGISDEWEFANGLDPLNPLDAALDFDMDGLANIQEFELQTNPHSADSDSDGMPDGWEVTFNFNPNDASDAVLDGDSDGFSNLEEYVAQTDPTVYTSDGDDDNDGMLDTWELANGFDPLNPYDAEGDADSDGLSNLDEFALGVDPNIADTDADGIPDGQEVLHGLNPNDELDALGDNDSDGLSNAEELTQVGSDINNPDTDNDGASDFDEHHGKRNPLVNEAVLIQIIKNMLL</sequence>
<dbReference type="InterPro" id="IPR018247">
    <property type="entry name" value="EF_Hand_1_Ca_BS"/>
</dbReference>
<keyword evidence="4" id="KW-0106">Calcium</keyword>
<dbReference type="InterPro" id="IPR013517">
    <property type="entry name" value="FG-GAP"/>
</dbReference>
<feature type="compositionally biased region" description="Polar residues" evidence="5">
    <location>
        <begin position="747"/>
        <end position="756"/>
    </location>
</feature>
<dbReference type="RefSeq" id="WP_302712593.1">
    <property type="nucleotide sequence ID" value="NZ_JAULRT010000052.1"/>
</dbReference>